<dbReference type="Proteomes" id="UP001163846">
    <property type="component" value="Unassembled WGS sequence"/>
</dbReference>
<comment type="caution">
    <text evidence="2">The sequence shown here is derived from an EMBL/GenBank/DDBJ whole genome shotgun (WGS) entry which is preliminary data.</text>
</comment>
<accession>A0AA38UN97</accession>
<organism evidence="2 3">
    <name type="scientific">Lentinula raphanica</name>
    <dbReference type="NCBI Taxonomy" id="153919"/>
    <lineage>
        <taxon>Eukaryota</taxon>
        <taxon>Fungi</taxon>
        <taxon>Dikarya</taxon>
        <taxon>Basidiomycota</taxon>
        <taxon>Agaricomycotina</taxon>
        <taxon>Agaricomycetes</taxon>
        <taxon>Agaricomycetidae</taxon>
        <taxon>Agaricales</taxon>
        <taxon>Marasmiineae</taxon>
        <taxon>Omphalotaceae</taxon>
        <taxon>Lentinula</taxon>
    </lineage>
</organism>
<feature type="compositionally biased region" description="Low complexity" evidence="1">
    <location>
        <begin position="8"/>
        <end position="23"/>
    </location>
</feature>
<sequence length="133" mass="14014">MSRDSSRKPSGSSSHSSVHSPTSPGNQPHSGRLITPTTTGNMLSVGVGGGSSLMAYDSSWQVWGSSSPSSQRDPSISSAASVGDIPSSQNETSYRGAIREGWTSSRPASGTWDEDVTQNPSKLEEFSQSLERH</sequence>
<protein>
    <submittedName>
        <fullName evidence="2">Uncharacterized protein</fullName>
    </submittedName>
</protein>
<dbReference type="EMBL" id="MU805942">
    <property type="protein sequence ID" value="KAJ3845072.1"/>
    <property type="molecule type" value="Genomic_DNA"/>
</dbReference>
<evidence type="ECO:0000313" key="2">
    <source>
        <dbReference type="EMBL" id="KAJ3845072.1"/>
    </source>
</evidence>
<evidence type="ECO:0000256" key="1">
    <source>
        <dbReference type="SAM" id="MobiDB-lite"/>
    </source>
</evidence>
<feature type="region of interest" description="Disordered" evidence="1">
    <location>
        <begin position="1"/>
        <end position="133"/>
    </location>
</feature>
<proteinExistence type="predicted"/>
<feature type="compositionally biased region" description="Basic and acidic residues" evidence="1">
    <location>
        <begin position="122"/>
        <end position="133"/>
    </location>
</feature>
<feature type="compositionally biased region" description="Polar residues" evidence="1">
    <location>
        <begin position="24"/>
        <end position="42"/>
    </location>
</feature>
<feature type="compositionally biased region" description="Low complexity" evidence="1">
    <location>
        <begin position="58"/>
        <end position="81"/>
    </location>
</feature>
<gene>
    <name evidence="2" type="ORF">F5878DRAFT_415477</name>
</gene>
<name>A0AA38UN97_9AGAR</name>
<keyword evidence="3" id="KW-1185">Reference proteome</keyword>
<evidence type="ECO:0000313" key="3">
    <source>
        <dbReference type="Proteomes" id="UP001163846"/>
    </source>
</evidence>
<dbReference type="AlphaFoldDB" id="A0AA38UN97"/>
<reference evidence="2" key="1">
    <citation type="submission" date="2022-08" db="EMBL/GenBank/DDBJ databases">
        <authorList>
            <consortium name="DOE Joint Genome Institute"/>
            <person name="Min B."/>
            <person name="Riley R."/>
            <person name="Sierra-Patev S."/>
            <person name="Naranjo-Ortiz M."/>
            <person name="Looney B."/>
            <person name="Konkel Z."/>
            <person name="Slot J.C."/>
            <person name="Sakamoto Y."/>
            <person name="Steenwyk J.L."/>
            <person name="Rokas A."/>
            <person name="Carro J."/>
            <person name="Camarero S."/>
            <person name="Ferreira P."/>
            <person name="Molpeceres G."/>
            <person name="Ruiz-Duenas F.J."/>
            <person name="Serrano A."/>
            <person name="Henrissat B."/>
            <person name="Drula E."/>
            <person name="Hughes K.W."/>
            <person name="Mata J.L."/>
            <person name="Ishikawa N.K."/>
            <person name="Vargas-Isla R."/>
            <person name="Ushijima S."/>
            <person name="Smith C.A."/>
            <person name="Ahrendt S."/>
            <person name="Andreopoulos W."/>
            <person name="He G."/>
            <person name="Labutti K."/>
            <person name="Lipzen A."/>
            <person name="Ng V."/>
            <person name="Sandor L."/>
            <person name="Barry K."/>
            <person name="Martinez A.T."/>
            <person name="Xiao Y."/>
            <person name="Gibbons J.G."/>
            <person name="Terashima K."/>
            <person name="Hibbett D.S."/>
            <person name="Grigoriev I.V."/>
        </authorList>
    </citation>
    <scope>NUCLEOTIDE SEQUENCE</scope>
    <source>
        <strain evidence="2">TFB9207</strain>
    </source>
</reference>